<evidence type="ECO:0000313" key="3">
    <source>
        <dbReference type="EMBL" id="TQF10858.1"/>
    </source>
</evidence>
<protein>
    <submittedName>
        <fullName evidence="3">MerR family transcriptional regulator</fullName>
    </submittedName>
</protein>
<comment type="caution">
    <text evidence="3">The sequence shown here is derived from an EMBL/GenBank/DDBJ whole genome shotgun (WGS) entry which is preliminary data.</text>
</comment>
<dbReference type="OrthoDB" id="9802944at2"/>
<dbReference type="PANTHER" id="PTHR30204:SF98">
    <property type="entry name" value="HTH-TYPE TRANSCRIPTIONAL REGULATOR ADHR"/>
    <property type="match status" value="1"/>
</dbReference>
<name>A0A540WPC0_9BACT</name>
<dbReference type="SUPFAM" id="SSF46955">
    <property type="entry name" value="Putative DNA-binding domain"/>
    <property type="match status" value="1"/>
</dbReference>
<dbReference type="PRINTS" id="PR00040">
    <property type="entry name" value="HTHMERR"/>
</dbReference>
<dbReference type="SMART" id="SM00422">
    <property type="entry name" value="HTH_MERR"/>
    <property type="match status" value="1"/>
</dbReference>
<evidence type="ECO:0000256" key="1">
    <source>
        <dbReference type="ARBA" id="ARBA00023125"/>
    </source>
</evidence>
<dbReference type="EMBL" id="VIFM01000224">
    <property type="protein sequence ID" value="TQF10858.1"/>
    <property type="molecule type" value="Genomic_DNA"/>
</dbReference>
<dbReference type="Gene3D" id="1.10.1660.10">
    <property type="match status" value="1"/>
</dbReference>
<dbReference type="Pfam" id="PF13411">
    <property type="entry name" value="MerR_1"/>
    <property type="match status" value="1"/>
</dbReference>
<evidence type="ECO:0000259" key="2">
    <source>
        <dbReference type="PROSITE" id="PS50937"/>
    </source>
</evidence>
<dbReference type="GO" id="GO:0003677">
    <property type="term" value="F:DNA binding"/>
    <property type="evidence" value="ECO:0007669"/>
    <property type="project" value="UniProtKB-KW"/>
</dbReference>
<dbReference type="InterPro" id="IPR047057">
    <property type="entry name" value="MerR_fam"/>
</dbReference>
<dbReference type="InterPro" id="IPR000551">
    <property type="entry name" value="MerR-type_HTH_dom"/>
</dbReference>
<dbReference type="PANTHER" id="PTHR30204">
    <property type="entry name" value="REDOX-CYCLING DRUG-SENSING TRANSCRIPTIONAL ACTIVATOR SOXR"/>
    <property type="match status" value="1"/>
</dbReference>
<dbReference type="Proteomes" id="UP000315369">
    <property type="component" value="Unassembled WGS sequence"/>
</dbReference>
<sequence>MRISELVERTGVPLATLKFYLREGLLPAGEATSATRAEYGEAHVRRIAVIRALTETVGLSVQKAREVLQLMDRPEDDLFETLGKAIAALPPSVTPEAAEDYPRAREVLEKLGQVYDPRFAAVAQLELALAAAESAGIPLDDRRLAVYGPNIRAIAEFDVGSIPREATAAVEYAVLGTAVHEPVLIALRRLAHQDVAARRLGQGSAKAGAPTRPRPKGR</sequence>
<dbReference type="RefSeq" id="WP_141647362.1">
    <property type="nucleotide sequence ID" value="NZ_VIFM01000224.1"/>
</dbReference>
<keyword evidence="1" id="KW-0238">DNA-binding</keyword>
<reference evidence="3 4" key="1">
    <citation type="submission" date="2019-06" db="EMBL/GenBank/DDBJ databases">
        <authorList>
            <person name="Livingstone P."/>
            <person name="Whitworth D."/>
        </authorList>
    </citation>
    <scope>NUCLEOTIDE SEQUENCE [LARGE SCALE GENOMIC DNA]</scope>
    <source>
        <strain evidence="3 4">AM401</strain>
    </source>
</reference>
<keyword evidence="4" id="KW-1185">Reference proteome</keyword>
<dbReference type="PROSITE" id="PS50937">
    <property type="entry name" value="HTH_MERR_2"/>
    <property type="match status" value="1"/>
</dbReference>
<gene>
    <name evidence="3" type="ORF">FJV41_37250</name>
</gene>
<dbReference type="AlphaFoldDB" id="A0A540WPC0"/>
<feature type="domain" description="HTH merR-type" evidence="2">
    <location>
        <begin position="1"/>
        <end position="70"/>
    </location>
</feature>
<dbReference type="GO" id="GO:0003700">
    <property type="term" value="F:DNA-binding transcription factor activity"/>
    <property type="evidence" value="ECO:0007669"/>
    <property type="project" value="InterPro"/>
</dbReference>
<dbReference type="InterPro" id="IPR009061">
    <property type="entry name" value="DNA-bd_dom_put_sf"/>
</dbReference>
<proteinExistence type="predicted"/>
<accession>A0A540WPC0</accession>
<evidence type="ECO:0000313" key="4">
    <source>
        <dbReference type="Proteomes" id="UP000315369"/>
    </source>
</evidence>
<organism evidence="3 4">
    <name type="scientific">Myxococcus llanfairpwllgwyngyllgogerychwyrndrobwllllantysiliogogogochensis</name>
    <dbReference type="NCBI Taxonomy" id="2590453"/>
    <lineage>
        <taxon>Bacteria</taxon>
        <taxon>Pseudomonadati</taxon>
        <taxon>Myxococcota</taxon>
        <taxon>Myxococcia</taxon>
        <taxon>Myxococcales</taxon>
        <taxon>Cystobacterineae</taxon>
        <taxon>Myxococcaceae</taxon>
        <taxon>Myxococcus</taxon>
    </lineage>
</organism>